<comment type="caution">
    <text evidence="4">The sequence shown here is derived from an EMBL/GenBank/DDBJ whole genome shotgun (WGS) entry which is preliminary data.</text>
</comment>
<evidence type="ECO:0000259" key="3">
    <source>
        <dbReference type="PROSITE" id="PS50977"/>
    </source>
</evidence>
<dbReference type="Pfam" id="PF00440">
    <property type="entry name" value="TetR_N"/>
    <property type="match status" value="1"/>
</dbReference>
<dbReference type="RefSeq" id="WP_155573949.1">
    <property type="nucleotide sequence ID" value="NZ_JANIDX010000008.1"/>
</dbReference>
<evidence type="ECO:0000256" key="2">
    <source>
        <dbReference type="PROSITE-ProRule" id="PRU00335"/>
    </source>
</evidence>
<protein>
    <submittedName>
        <fullName evidence="4">TetR/AcrR family transcriptional regulator</fullName>
    </submittedName>
</protein>
<dbReference type="InterPro" id="IPR039536">
    <property type="entry name" value="TetR_C_Proteobacteria"/>
</dbReference>
<evidence type="ECO:0000313" key="5">
    <source>
        <dbReference type="Proteomes" id="UP001165575"/>
    </source>
</evidence>
<keyword evidence="5" id="KW-1185">Reference proteome</keyword>
<evidence type="ECO:0000256" key="1">
    <source>
        <dbReference type="ARBA" id="ARBA00023125"/>
    </source>
</evidence>
<dbReference type="InterPro" id="IPR001647">
    <property type="entry name" value="HTH_TetR"/>
</dbReference>
<sequence length="188" mass="21166">MACTLLQEQGYHHTTMDHIAHQAGMSKKTLYLFFPSKRNLIEQLILEELFPPFTPAPHPHESLESQLRLMIFQMADIFLCEKRLSLLRTIIGETNRSPSIQQLMTELFHLAGSKTNVQNWLQAQKEAGTLTFANATDAADHLFGLTIGGPMLSRLAHCGAARNKADLQRYLEEGLRIFLHGCTPLPLS</sequence>
<dbReference type="PROSITE" id="PS50977">
    <property type="entry name" value="HTH_TETR_2"/>
    <property type="match status" value="1"/>
</dbReference>
<dbReference type="Gene3D" id="1.10.357.10">
    <property type="entry name" value="Tetracycline Repressor, domain 2"/>
    <property type="match status" value="1"/>
</dbReference>
<accession>A0ABT3WMN1</accession>
<dbReference type="InterPro" id="IPR009057">
    <property type="entry name" value="Homeodomain-like_sf"/>
</dbReference>
<gene>
    <name evidence="4" type="ORF">NQF89_08255</name>
</gene>
<keyword evidence="1 2" id="KW-0238">DNA-binding</keyword>
<dbReference type="EMBL" id="JANIDX010000008">
    <property type="protein sequence ID" value="MCX5620409.1"/>
    <property type="molecule type" value="Genomic_DNA"/>
</dbReference>
<name>A0ABT3WMN1_9PROT</name>
<proteinExistence type="predicted"/>
<feature type="domain" description="HTH tetR-type" evidence="3">
    <location>
        <begin position="1"/>
        <end position="52"/>
    </location>
</feature>
<reference evidence="4 5" key="1">
    <citation type="submission" date="2022-07" db="EMBL/GenBank/DDBJ databases">
        <title>Bombella genomes.</title>
        <authorList>
            <person name="Harer L."/>
            <person name="Styblova S."/>
            <person name="Ehrmann M."/>
        </authorList>
    </citation>
    <scope>NUCLEOTIDE SEQUENCE [LARGE SCALE GENOMIC DNA]</scope>
    <source>
        <strain evidence="4 5">TMW 2.2556</strain>
    </source>
</reference>
<feature type="DNA-binding region" description="H-T-H motif" evidence="2">
    <location>
        <begin position="15"/>
        <end position="34"/>
    </location>
</feature>
<dbReference type="Proteomes" id="UP001165575">
    <property type="component" value="Unassembled WGS sequence"/>
</dbReference>
<dbReference type="PANTHER" id="PTHR30055">
    <property type="entry name" value="HTH-TYPE TRANSCRIPTIONAL REGULATOR RUTR"/>
    <property type="match status" value="1"/>
</dbReference>
<dbReference type="Pfam" id="PF14246">
    <property type="entry name" value="TetR_C_7"/>
    <property type="match status" value="1"/>
</dbReference>
<dbReference type="SUPFAM" id="SSF46689">
    <property type="entry name" value="Homeodomain-like"/>
    <property type="match status" value="1"/>
</dbReference>
<dbReference type="Gene3D" id="1.10.10.60">
    <property type="entry name" value="Homeodomain-like"/>
    <property type="match status" value="1"/>
</dbReference>
<organism evidence="4 5">
    <name type="scientific">Bombella pollinis</name>
    <dbReference type="NCBI Taxonomy" id="2967337"/>
    <lineage>
        <taxon>Bacteria</taxon>
        <taxon>Pseudomonadati</taxon>
        <taxon>Pseudomonadota</taxon>
        <taxon>Alphaproteobacteria</taxon>
        <taxon>Acetobacterales</taxon>
        <taxon>Acetobacteraceae</taxon>
        <taxon>Bombella</taxon>
    </lineage>
</organism>
<dbReference type="PANTHER" id="PTHR30055:SF226">
    <property type="entry name" value="HTH-TYPE TRANSCRIPTIONAL REGULATOR PKSA"/>
    <property type="match status" value="1"/>
</dbReference>
<dbReference type="InterPro" id="IPR050109">
    <property type="entry name" value="HTH-type_TetR-like_transc_reg"/>
</dbReference>
<evidence type="ECO:0000313" key="4">
    <source>
        <dbReference type="EMBL" id="MCX5620409.1"/>
    </source>
</evidence>